<dbReference type="AlphaFoldDB" id="A0A2R4XIN4"/>
<keyword evidence="3 6" id="KW-0808">Transferase</keyword>
<keyword evidence="4" id="KW-0949">S-adenosyl-L-methionine</keyword>
<evidence type="ECO:0000256" key="4">
    <source>
        <dbReference type="ARBA" id="ARBA00022691"/>
    </source>
</evidence>
<dbReference type="InterPro" id="IPR029028">
    <property type="entry name" value="Alpha/beta_knot_MTases"/>
</dbReference>
<dbReference type="CDD" id="cd18093">
    <property type="entry name" value="SpoU-like_TrmJ"/>
    <property type="match status" value="1"/>
</dbReference>
<dbReference type="GO" id="GO:0002128">
    <property type="term" value="P:tRNA nucleoside ribose methylation"/>
    <property type="evidence" value="ECO:0007669"/>
    <property type="project" value="TreeGrafter"/>
</dbReference>
<comment type="similarity">
    <text evidence="1">Belongs to the class IV-like SAM-binding methyltransferase superfamily. RNA methyltransferase TrmH family.</text>
</comment>
<dbReference type="EMBL" id="CP028901">
    <property type="protein sequence ID" value="AWB33613.1"/>
    <property type="molecule type" value="Genomic_DNA"/>
</dbReference>
<reference evidence="6 7" key="1">
    <citation type="submission" date="2018-04" db="EMBL/GenBank/DDBJ databases">
        <title>Bordetella sp. HZ20 isolated from seawater.</title>
        <authorList>
            <person name="Sun C."/>
        </authorList>
    </citation>
    <scope>NUCLEOTIDE SEQUENCE [LARGE SCALE GENOMIC DNA]</scope>
    <source>
        <strain evidence="6 7">HZ20</strain>
    </source>
</reference>
<protein>
    <submittedName>
        <fullName evidence="6">RNA methyltransferase</fullName>
    </submittedName>
</protein>
<dbReference type="GO" id="GO:0003723">
    <property type="term" value="F:RNA binding"/>
    <property type="evidence" value="ECO:0007669"/>
    <property type="project" value="InterPro"/>
</dbReference>
<evidence type="ECO:0000256" key="2">
    <source>
        <dbReference type="ARBA" id="ARBA00022603"/>
    </source>
</evidence>
<dbReference type="InterPro" id="IPR029026">
    <property type="entry name" value="tRNA_m1G_MTases_N"/>
</dbReference>
<name>A0A2R4XIN4_9BURK</name>
<dbReference type="Gene3D" id="1.10.8.590">
    <property type="match status" value="1"/>
</dbReference>
<dbReference type="PANTHER" id="PTHR42786">
    <property type="entry name" value="TRNA/RRNA METHYLTRANSFERASE"/>
    <property type="match status" value="1"/>
</dbReference>
<proteinExistence type="inferred from homology"/>
<dbReference type="PANTHER" id="PTHR42786:SF1">
    <property type="entry name" value="TRNA (CYTIDINE_URIDINE-2'-O-)-METHYLTRANSFERASE TRMJ"/>
    <property type="match status" value="1"/>
</dbReference>
<dbReference type="Pfam" id="PF00588">
    <property type="entry name" value="SpoU_methylase"/>
    <property type="match status" value="1"/>
</dbReference>
<evidence type="ECO:0000313" key="6">
    <source>
        <dbReference type="EMBL" id="AWB33613.1"/>
    </source>
</evidence>
<organism evidence="6 7">
    <name type="scientific">Orrella marina</name>
    <dbReference type="NCBI Taxonomy" id="2163011"/>
    <lineage>
        <taxon>Bacteria</taxon>
        <taxon>Pseudomonadati</taxon>
        <taxon>Pseudomonadota</taxon>
        <taxon>Betaproteobacteria</taxon>
        <taxon>Burkholderiales</taxon>
        <taxon>Alcaligenaceae</taxon>
        <taxon>Orrella</taxon>
    </lineage>
</organism>
<dbReference type="Proteomes" id="UP000244571">
    <property type="component" value="Chromosome"/>
</dbReference>
<dbReference type="RefSeq" id="WP_108621042.1">
    <property type="nucleotide sequence ID" value="NZ_CP028901.1"/>
</dbReference>
<dbReference type="GO" id="GO:0005829">
    <property type="term" value="C:cytosol"/>
    <property type="evidence" value="ECO:0007669"/>
    <property type="project" value="TreeGrafter"/>
</dbReference>
<keyword evidence="7" id="KW-1185">Reference proteome</keyword>
<dbReference type="PIRSF" id="PIRSF004808">
    <property type="entry name" value="LasT"/>
    <property type="match status" value="1"/>
</dbReference>
<gene>
    <name evidence="6" type="ORF">DBV39_07705</name>
</gene>
<evidence type="ECO:0000313" key="7">
    <source>
        <dbReference type="Proteomes" id="UP000244571"/>
    </source>
</evidence>
<dbReference type="KEGG" id="boz:DBV39_07705"/>
<evidence type="ECO:0000256" key="3">
    <source>
        <dbReference type="ARBA" id="ARBA00022679"/>
    </source>
</evidence>
<sequence length="261" mass="28132">MTSSFERVRFILTEPSHPGNVGSAARAVKTMGFSDLWIAGAQQPDIISDSQAIALASGATDVLTSAGQVTSLKEALAPVTLAFAMTARARDLGPPPLDIREAAQLGRAHLAEHTENRVAIVLGCERAGLNNAQVALCQRVCHIPANPAYSSLNVAQALQLAAWEMRYALIDPDERLPTTPDIRPDPGKAPASAQAVHNLLEHWEQALVAIKFLDPKHPKKLVARMQHLLQRSDLSRDEVDMLRGVCTAMITTARKAGHDIP</sequence>
<evidence type="ECO:0000256" key="1">
    <source>
        <dbReference type="ARBA" id="ARBA00007228"/>
    </source>
</evidence>
<dbReference type="Gene3D" id="3.40.1280.10">
    <property type="match status" value="1"/>
</dbReference>
<dbReference type="GO" id="GO:0008173">
    <property type="term" value="F:RNA methyltransferase activity"/>
    <property type="evidence" value="ECO:0007669"/>
    <property type="project" value="InterPro"/>
</dbReference>
<keyword evidence="2 6" id="KW-0489">Methyltransferase</keyword>
<dbReference type="InterPro" id="IPR001537">
    <property type="entry name" value="SpoU_MeTrfase"/>
</dbReference>
<dbReference type="SUPFAM" id="SSF75217">
    <property type="entry name" value="alpha/beta knot"/>
    <property type="match status" value="1"/>
</dbReference>
<evidence type="ECO:0000259" key="5">
    <source>
        <dbReference type="Pfam" id="PF00588"/>
    </source>
</evidence>
<accession>A0A2R4XIN4</accession>
<feature type="domain" description="tRNA/rRNA methyltransferase SpoU type" evidence="5">
    <location>
        <begin position="8"/>
        <end position="162"/>
    </location>
</feature>
<dbReference type="OrthoDB" id="9806346at2"/>
<dbReference type="InterPro" id="IPR004384">
    <property type="entry name" value="RNA_MeTrfase_TrmJ/LasT"/>
</dbReference>